<evidence type="ECO:0000313" key="1">
    <source>
        <dbReference type="EMBL" id="SDJ32403.1"/>
    </source>
</evidence>
<dbReference type="InterPro" id="IPR009822">
    <property type="entry name" value="YaeQ"/>
</dbReference>
<reference evidence="2" key="1">
    <citation type="submission" date="2016-10" db="EMBL/GenBank/DDBJ databases">
        <authorList>
            <person name="Varghese N."/>
            <person name="Submissions S."/>
        </authorList>
    </citation>
    <scope>NUCLEOTIDE SEQUENCE [LARGE SCALE GENOMIC DNA]</scope>
    <source>
        <strain evidence="2">DSM 23317</strain>
    </source>
</reference>
<accession>A0A1G8STC3</accession>
<sequence length="181" mass="20651">MALKATVFKAHVELADMDRHQYLNQSLTLARHPSETDGRLMVRLLAWCLYAEERLEFTKGLCADDEPELWLKNDAGEIELWIELGQPDEKRLKKACGRAKQVVLFNYGERSAKVWWQQNQANLSRQDNLSVWSLSDVDFNALAELAGRNIKLQANIMDGQCLLSTESGSISIEPECRQKSQ</sequence>
<dbReference type="InterPro" id="IPR011335">
    <property type="entry name" value="Restrct_endonuc-II-like"/>
</dbReference>
<dbReference type="RefSeq" id="WP_090365094.1">
    <property type="nucleotide sequence ID" value="NZ_FNEM01000007.1"/>
</dbReference>
<dbReference type="CDD" id="cd22368">
    <property type="entry name" value="YaeQ-like"/>
    <property type="match status" value="1"/>
</dbReference>
<dbReference type="Gene3D" id="3.10.640.10">
    <property type="entry name" value="Restriction endonuclease-like alpha-beta roll domain"/>
    <property type="match status" value="1"/>
</dbReference>
<dbReference type="SUPFAM" id="SSF52980">
    <property type="entry name" value="Restriction endonuclease-like"/>
    <property type="match status" value="1"/>
</dbReference>
<dbReference type="InterPro" id="IPR038590">
    <property type="entry name" value="YaeQ_sf"/>
</dbReference>
<dbReference type="SMART" id="SM01322">
    <property type="entry name" value="YaeQ"/>
    <property type="match status" value="1"/>
</dbReference>
<proteinExistence type="predicted"/>
<dbReference type="EMBL" id="FNEM01000007">
    <property type="protein sequence ID" value="SDJ32403.1"/>
    <property type="molecule type" value="Genomic_DNA"/>
</dbReference>
<dbReference type="OrthoDB" id="5293309at2"/>
<organism evidence="1 2">
    <name type="scientific">Ferrimonas sediminum</name>
    <dbReference type="NCBI Taxonomy" id="718193"/>
    <lineage>
        <taxon>Bacteria</taxon>
        <taxon>Pseudomonadati</taxon>
        <taxon>Pseudomonadota</taxon>
        <taxon>Gammaproteobacteria</taxon>
        <taxon>Alteromonadales</taxon>
        <taxon>Ferrimonadaceae</taxon>
        <taxon>Ferrimonas</taxon>
    </lineage>
</organism>
<name>A0A1G8STC3_9GAMM</name>
<keyword evidence="2" id="KW-1185">Reference proteome</keyword>
<dbReference type="PANTHER" id="PTHR38784">
    <property type="entry name" value="SUCROSE PHOSPHORYLASE"/>
    <property type="match status" value="1"/>
</dbReference>
<evidence type="ECO:0000313" key="2">
    <source>
        <dbReference type="Proteomes" id="UP000199527"/>
    </source>
</evidence>
<dbReference type="PANTHER" id="PTHR38784:SF1">
    <property type="entry name" value="SUCROSE PHOSPHORYLASE"/>
    <property type="match status" value="1"/>
</dbReference>
<dbReference type="Pfam" id="PF07152">
    <property type="entry name" value="YaeQ"/>
    <property type="match status" value="1"/>
</dbReference>
<dbReference type="PIRSF" id="PIRSF011484">
    <property type="entry name" value="YaeQ"/>
    <property type="match status" value="1"/>
</dbReference>
<dbReference type="Proteomes" id="UP000199527">
    <property type="component" value="Unassembled WGS sequence"/>
</dbReference>
<gene>
    <name evidence="1" type="ORF">SAMN04488540_1075</name>
</gene>
<dbReference type="AlphaFoldDB" id="A0A1G8STC3"/>
<protein>
    <submittedName>
        <fullName evidence="1">Uncharacterized conserved protein YaeQ, suppresses RfaH defect</fullName>
    </submittedName>
</protein>